<comment type="cofactor">
    <cofactor evidence="1">
        <name>FMN</name>
        <dbReference type="ChEBI" id="CHEBI:58210"/>
    </cofactor>
</comment>
<proteinExistence type="inferred from homology"/>
<dbReference type="SUPFAM" id="SSF51395">
    <property type="entry name" value="FMN-linked oxidoreductases"/>
    <property type="match status" value="1"/>
</dbReference>
<reference evidence="9 10" key="1">
    <citation type="submission" date="2020-04" db="EMBL/GenBank/DDBJ databases">
        <title>Description of novel Gluconacetobacter.</title>
        <authorList>
            <person name="Sombolestani A."/>
        </authorList>
    </citation>
    <scope>NUCLEOTIDE SEQUENCE [LARGE SCALE GENOMIC DNA]</scope>
    <source>
        <strain evidence="9 10">LMG 21311</strain>
    </source>
</reference>
<feature type="binding site" evidence="7">
    <location>
        <position position="129"/>
    </location>
    <ligand>
        <name>glyoxylate</name>
        <dbReference type="ChEBI" id="CHEBI:36655"/>
    </ligand>
</feature>
<dbReference type="GO" id="GO:0010181">
    <property type="term" value="F:FMN binding"/>
    <property type="evidence" value="ECO:0007669"/>
    <property type="project" value="InterPro"/>
</dbReference>
<dbReference type="InterPro" id="IPR012133">
    <property type="entry name" value="Alpha-hydoxy_acid_DH_FMN"/>
</dbReference>
<comment type="similarity">
    <text evidence="5">Belongs to the FMN-dependent alpha-hydroxy acid dehydrogenase family.</text>
</comment>
<feature type="binding site" evidence="7">
    <location>
        <position position="250"/>
    </location>
    <ligand>
        <name>FMN</name>
        <dbReference type="ChEBI" id="CHEBI:58210"/>
    </ligand>
</feature>
<feature type="binding site" evidence="7">
    <location>
        <position position="164"/>
    </location>
    <ligand>
        <name>glyoxylate</name>
        <dbReference type="ChEBI" id="CHEBI:36655"/>
    </ligand>
</feature>
<evidence type="ECO:0000313" key="9">
    <source>
        <dbReference type="EMBL" id="MBB2191651.1"/>
    </source>
</evidence>
<feature type="binding site" evidence="7">
    <location>
        <begin position="328"/>
        <end position="329"/>
    </location>
    <ligand>
        <name>FMN</name>
        <dbReference type="ChEBI" id="CHEBI:58210"/>
    </ligand>
</feature>
<evidence type="ECO:0000256" key="1">
    <source>
        <dbReference type="ARBA" id="ARBA00001917"/>
    </source>
</evidence>
<dbReference type="Proteomes" id="UP000555756">
    <property type="component" value="Unassembled WGS sequence"/>
</dbReference>
<keyword evidence="4" id="KW-0560">Oxidoreductase</keyword>
<sequence>MIVSVDQLRQAARGTLPRWLFDYVDGGAYSEATLRRNRDALAERHLLPFVLRGVARPDAGASILGVRQPFPIGLAPVGMAGMLDAQGEIAAARAATARGVQMCVSHFSICSIEEIARAVDPAFLMFQLYIFRDRAVTEDMVRRAWAAGVRTLVVTVDTPVTPLRERDVRNGFRQISRLSLRQIGQMLPRPGWTWRMVRRGHCVIGNLVPYDMGTTLFSQAAAISRSLDPAIGWDDMAWLRTIWKGRLVVKGVMQPADVATCADLGLDGVVLSNHGGRQLDGSASAVDVLEAGIRAANARLQILVDGGFRYGGDVAKALMLGAAGVMIGRPWAYALAANGEKGVTDVLKYFRDGLLSTMTLLGAADLGALRGGRKSLLLEARQTTSFDEE</sequence>
<keyword evidence="10" id="KW-1185">Reference proteome</keyword>
<feature type="binding site" evidence="7">
    <location>
        <position position="127"/>
    </location>
    <ligand>
        <name>FMN</name>
        <dbReference type="ChEBI" id="CHEBI:58210"/>
    </ligand>
</feature>
<dbReference type="CDD" id="cd02809">
    <property type="entry name" value="alpha_hydroxyacid_oxid_FMN"/>
    <property type="match status" value="1"/>
</dbReference>
<dbReference type="FunFam" id="3.20.20.70:FF:000029">
    <property type="entry name" value="L-lactate dehydrogenase"/>
    <property type="match status" value="1"/>
</dbReference>
<gene>
    <name evidence="9" type="ORF">HLH34_17085</name>
</gene>
<feature type="binding site" evidence="7">
    <location>
        <position position="277"/>
    </location>
    <ligand>
        <name>glyoxylate</name>
        <dbReference type="ChEBI" id="CHEBI:36655"/>
    </ligand>
</feature>
<dbReference type="GO" id="GO:0016614">
    <property type="term" value="F:oxidoreductase activity, acting on CH-OH group of donors"/>
    <property type="evidence" value="ECO:0007669"/>
    <property type="project" value="UniProtKB-ARBA"/>
</dbReference>
<dbReference type="PANTHER" id="PTHR10578">
    <property type="entry name" value="S -2-HYDROXY-ACID OXIDASE-RELATED"/>
    <property type="match status" value="1"/>
</dbReference>
<dbReference type="PIRSF" id="PIRSF000138">
    <property type="entry name" value="Al-hdrx_acd_dh"/>
    <property type="match status" value="1"/>
</dbReference>
<dbReference type="PROSITE" id="PS51349">
    <property type="entry name" value="FMN_HYDROXY_ACID_DH_2"/>
    <property type="match status" value="1"/>
</dbReference>
<dbReference type="Gene3D" id="3.20.20.70">
    <property type="entry name" value="Aldolase class I"/>
    <property type="match status" value="1"/>
</dbReference>
<feature type="binding site" evidence="7">
    <location>
        <begin position="76"/>
        <end position="78"/>
    </location>
    <ligand>
        <name>FMN</name>
        <dbReference type="ChEBI" id="CHEBI:58210"/>
    </ligand>
</feature>
<name>A0A7W4JVF0_9PROT</name>
<keyword evidence="3 7" id="KW-0288">FMN</keyword>
<dbReference type="InterPro" id="IPR000262">
    <property type="entry name" value="FMN-dep_DH"/>
</dbReference>
<dbReference type="InterPro" id="IPR013785">
    <property type="entry name" value="Aldolase_TIM"/>
</dbReference>
<evidence type="ECO:0000256" key="4">
    <source>
        <dbReference type="ARBA" id="ARBA00023002"/>
    </source>
</evidence>
<evidence type="ECO:0000256" key="6">
    <source>
        <dbReference type="PIRSR" id="PIRSR000138-1"/>
    </source>
</evidence>
<accession>A0A7W4JVF0</accession>
<feature type="binding site" evidence="7">
    <location>
        <position position="272"/>
    </location>
    <ligand>
        <name>FMN</name>
        <dbReference type="ChEBI" id="CHEBI:58210"/>
    </ligand>
</feature>
<feature type="binding site" evidence="7">
    <location>
        <position position="155"/>
    </location>
    <ligand>
        <name>FMN</name>
        <dbReference type="ChEBI" id="CHEBI:58210"/>
    </ligand>
</feature>
<dbReference type="AlphaFoldDB" id="A0A7W4JVF0"/>
<evidence type="ECO:0000259" key="8">
    <source>
        <dbReference type="PROSITE" id="PS51349"/>
    </source>
</evidence>
<dbReference type="EMBL" id="JABEQF010000019">
    <property type="protein sequence ID" value="MBB2191651.1"/>
    <property type="molecule type" value="Genomic_DNA"/>
</dbReference>
<dbReference type="InterPro" id="IPR037396">
    <property type="entry name" value="FMN_HAD"/>
</dbReference>
<evidence type="ECO:0000256" key="5">
    <source>
        <dbReference type="ARBA" id="ARBA00024042"/>
    </source>
</evidence>
<organism evidence="9 10">
    <name type="scientific">Gluconacetobacter azotocaptans</name>
    <dbReference type="NCBI Taxonomy" id="142834"/>
    <lineage>
        <taxon>Bacteria</taxon>
        <taxon>Pseudomonadati</taxon>
        <taxon>Pseudomonadota</taxon>
        <taxon>Alphaproteobacteria</taxon>
        <taxon>Acetobacterales</taxon>
        <taxon>Acetobacteraceae</taxon>
        <taxon>Gluconacetobacter</taxon>
    </lineage>
</organism>
<feature type="active site" description="Proton acceptor" evidence="6">
    <location>
        <position position="274"/>
    </location>
</feature>
<dbReference type="PANTHER" id="PTHR10578:SF107">
    <property type="entry name" value="2-HYDROXYACID OXIDASE 1"/>
    <property type="match status" value="1"/>
</dbReference>
<comment type="caution">
    <text evidence="9">The sequence shown here is derived from an EMBL/GenBank/DDBJ whole genome shotgun (WGS) entry which is preliminary data.</text>
</comment>
<feature type="binding site" evidence="7">
    <location>
        <position position="23"/>
    </location>
    <ligand>
        <name>glyoxylate</name>
        <dbReference type="ChEBI" id="CHEBI:36655"/>
    </ligand>
</feature>
<evidence type="ECO:0000256" key="3">
    <source>
        <dbReference type="ARBA" id="ARBA00022643"/>
    </source>
</evidence>
<feature type="binding site" evidence="7">
    <location>
        <begin position="305"/>
        <end position="309"/>
    </location>
    <ligand>
        <name>FMN</name>
        <dbReference type="ChEBI" id="CHEBI:58210"/>
    </ligand>
</feature>
<evidence type="ECO:0000256" key="2">
    <source>
        <dbReference type="ARBA" id="ARBA00022630"/>
    </source>
</evidence>
<evidence type="ECO:0000256" key="7">
    <source>
        <dbReference type="PIRSR" id="PIRSR000138-2"/>
    </source>
</evidence>
<dbReference type="RefSeq" id="WP_183120767.1">
    <property type="nucleotide sequence ID" value="NZ_JABEQF010000019.1"/>
</dbReference>
<dbReference type="PROSITE" id="PS00557">
    <property type="entry name" value="FMN_HYDROXY_ACID_DH_1"/>
    <property type="match status" value="1"/>
</dbReference>
<feature type="binding site" evidence="7">
    <location>
        <position position="274"/>
    </location>
    <ligand>
        <name>glyoxylate</name>
        <dbReference type="ChEBI" id="CHEBI:36655"/>
    </ligand>
</feature>
<dbReference type="Pfam" id="PF01070">
    <property type="entry name" value="FMN_dh"/>
    <property type="match status" value="1"/>
</dbReference>
<feature type="binding site" evidence="7">
    <location>
        <position position="105"/>
    </location>
    <ligand>
        <name>FMN</name>
        <dbReference type="ChEBI" id="CHEBI:58210"/>
    </ligand>
</feature>
<protein>
    <submittedName>
        <fullName evidence="9">Alpha-hydroxy-acid oxidizing protein</fullName>
    </submittedName>
</protein>
<feature type="domain" description="FMN hydroxy acid dehydrogenase" evidence="8">
    <location>
        <begin position="1"/>
        <end position="379"/>
    </location>
</feature>
<evidence type="ECO:0000313" key="10">
    <source>
        <dbReference type="Proteomes" id="UP000555756"/>
    </source>
</evidence>
<keyword evidence="2 7" id="KW-0285">Flavoprotein</keyword>
<dbReference type="InterPro" id="IPR008259">
    <property type="entry name" value="FMN_hydac_DH_AS"/>
</dbReference>